<organism evidence="1 2">
    <name type="scientific">[Candida] jaroonii</name>
    <dbReference type="NCBI Taxonomy" id="467808"/>
    <lineage>
        <taxon>Eukaryota</taxon>
        <taxon>Fungi</taxon>
        <taxon>Dikarya</taxon>
        <taxon>Ascomycota</taxon>
        <taxon>Saccharomycotina</taxon>
        <taxon>Pichiomycetes</taxon>
        <taxon>Debaryomycetaceae</taxon>
        <taxon>Yamadazyma</taxon>
    </lineage>
</organism>
<name>A0ACA9YC28_9ASCO</name>
<gene>
    <name evidence="1" type="ORF">CLIB1444_09S03576</name>
</gene>
<reference evidence="1" key="1">
    <citation type="submission" date="2022-06" db="EMBL/GenBank/DDBJ databases">
        <authorList>
            <person name="Legras J.-L."/>
            <person name="Devillers H."/>
            <person name="Grondin C."/>
        </authorList>
    </citation>
    <scope>NUCLEOTIDE SEQUENCE</scope>
    <source>
        <strain evidence="1">CLIB 1444</strain>
    </source>
</reference>
<evidence type="ECO:0000313" key="1">
    <source>
        <dbReference type="EMBL" id="CAH6722438.1"/>
    </source>
</evidence>
<evidence type="ECO:0000313" key="2">
    <source>
        <dbReference type="Proteomes" id="UP001152531"/>
    </source>
</evidence>
<dbReference type="Proteomes" id="UP001152531">
    <property type="component" value="Unassembled WGS sequence"/>
</dbReference>
<comment type="caution">
    <text evidence="1">The sequence shown here is derived from an EMBL/GenBank/DDBJ whole genome shotgun (WGS) entry which is preliminary data.</text>
</comment>
<accession>A0ACA9YC28</accession>
<proteinExistence type="predicted"/>
<sequence length="214" mass="24975">MAEDLISSLYPPPPIFYRYFTEENREKYEQLDNTEDLQGELKFFKPPTPPTGEYYKGYGNIWSFEDKLPGLEAMGFKQLYKDEVNDLNNSNLKIEELHKLVKSLLSNYVELLGIMSINPKEFSDKVEDLKTIIININHILNSYRPHQSRESLIMLLKNQITNKNNEITTIDNTIKDVKTNIEKLIDYNLVKVSNDDEKTNDNDIIDNILNKLHS</sequence>
<protein>
    <submittedName>
        <fullName evidence="1">Mediator of RNA polymerase II transcription subunit 7</fullName>
    </submittedName>
</protein>
<keyword evidence="2" id="KW-1185">Reference proteome</keyword>
<dbReference type="EMBL" id="CALSDN010000009">
    <property type="protein sequence ID" value="CAH6722438.1"/>
    <property type="molecule type" value="Genomic_DNA"/>
</dbReference>